<dbReference type="InterPro" id="IPR007892">
    <property type="entry name" value="CHASE4"/>
</dbReference>
<dbReference type="InterPro" id="IPR004358">
    <property type="entry name" value="Sig_transdc_His_kin-like_C"/>
</dbReference>
<dbReference type="AlphaFoldDB" id="A0A2V2NED5"/>
<dbReference type="SUPFAM" id="SSF52172">
    <property type="entry name" value="CheY-like"/>
    <property type="match status" value="1"/>
</dbReference>
<dbReference type="GO" id="GO:0005886">
    <property type="term" value="C:plasma membrane"/>
    <property type="evidence" value="ECO:0007669"/>
    <property type="project" value="TreeGrafter"/>
</dbReference>
<dbReference type="SUPFAM" id="SSF47384">
    <property type="entry name" value="Homodimeric domain of signal transducing histidine kinase"/>
    <property type="match status" value="1"/>
</dbReference>
<dbReference type="Proteomes" id="UP000245934">
    <property type="component" value="Unassembled WGS sequence"/>
</dbReference>
<proteinExistence type="predicted"/>
<dbReference type="Gene3D" id="3.40.50.2300">
    <property type="match status" value="1"/>
</dbReference>
<dbReference type="OrthoDB" id="342253at2157"/>
<evidence type="ECO:0000256" key="13">
    <source>
        <dbReference type="SAM" id="Phobius"/>
    </source>
</evidence>
<dbReference type="InterPro" id="IPR036097">
    <property type="entry name" value="HisK_dim/P_sf"/>
</dbReference>
<dbReference type="RefSeq" id="WP_109939523.1">
    <property type="nucleotide sequence ID" value="NZ_CP176366.1"/>
</dbReference>
<evidence type="ECO:0000256" key="7">
    <source>
        <dbReference type="ARBA" id="ARBA00022741"/>
    </source>
</evidence>
<protein>
    <recommendedName>
        <fullName evidence="3">histidine kinase</fullName>
        <ecNumber evidence="3">2.7.13.3</ecNumber>
    </recommendedName>
</protein>
<dbReference type="InterPro" id="IPR011006">
    <property type="entry name" value="CheY-like_superfamily"/>
</dbReference>
<dbReference type="EC" id="2.7.13.3" evidence="3"/>
<organism evidence="16 17">
    <name type="scientific">Methanospirillum stamsii</name>
    <dbReference type="NCBI Taxonomy" id="1277351"/>
    <lineage>
        <taxon>Archaea</taxon>
        <taxon>Methanobacteriati</taxon>
        <taxon>Methanobacteriota</taxon>
        <taxon>Stenosarchaea group</taxon>
        <taxon>Methanomicrobia</taxon>
        <taxon>Methanomicrobiales</taxon>
        <taxon>Methanospirillaceae</taxon>
        <taxon>Methanospirillum</taxon>
    </lineage>
</organism>
<feature type="modified residue" description="4-aspartylphosphate" evidence="12">
    <location>
        <position position="678"/>
    </location>
</feature>
<evidence type="ECO:0000256" key="1">
    <source>
        <dbReference type="ARBA" id="ARBA00000085"/>
    </source>
</evidence>
<dbReference type="InterPro" id="IPR005467">
    <property type="entry name" value="His_kinase_dom"/>
</dbReference>
<keyword evidence="5" id="KW-0808">Transferase</keyword>
<evidence type="ECO:0000313" key="17">
    <source>
        <dbReference type="Proteomes" id="UP000245934"/>
    </source>
</evidence>
<feature type="domain" description="Histidine kinase" evidence="14">
    <location>
        <begin position="387"/>
        <end position="607"/>
    </location>
</feature>
<evidence type="ECO:0000256" key="4">
    <source>
        <dbReference type="ARBA" id="ARBA00022553"/>
    </source>
</evidence>
<feature type="transmembrane region" description="Helical" evidence="13">
    <location>
        <begin position="285"/>
        <end position="306"/>
    </location>
</feature>
<evidence type="ECO:0000259" key="15">
    <source>
        <dbReference type="PROSITE" id="PS50110"/>
    </source>
</evidence>
<dbReference type="InterPro" id="IPR036890">
    <property type="entry name" value="HATPase_C_sf"/>
</dbReference>
<dbReference type="SUPFAM" id="SSF55874">
    <property type="entry name" value="ATPase domain of HSP90 chaperone/DNA topoisomerase II/histidine kinase"/>
    <property type="match status" value="1"/>
</dbReference>
<accession>A0A2V2NED5</accession>
<comment type="catalytic activity">
    <reaction evidence="1">
        <text>ATP + protein L-histidine = ADP + protein N-phospho-L-histidine.</text>
        <dbReference type="EC" id="2.7.13.3"/>
    </reaction>
</comment>
<dbReference type="InterPro" id="IPR003594">
    <property type="entry name" value="HATPase_dom"/>
</dbReference>
<dbReference type="Pfam" id="PF02518">
    <property type="entry name" value="HATPase_c"/>
    <property type="match status" value="1"/>
</dbReference>
<keyword evidence="4 12" id="KW-0597">Phosphoprotein</keyword>
<dbReference type="Pfam" id="PF00512">
    <property type="entry name" value="HisKA"/>
    <property type="match status" value="1"/>
</dbReference>
<reference evidence="16 17" key="1">
    <citation type="submission" date="2018-05" db="EMBL/GenBank/DDBJ databases">
        <title>Draft genome of Methanospirillum stamsii Pt1.</title>
        <authorList>
            <person name="Dueholm M.S."/>
            <person name="Nielsen P.H."/>
            <person name="Bakmann L.F."/>
            <person name="Otzen D.E."/>
        </authorList>
    </citation>
    <scope>NUCLEOTIDE SEQUENCE [LARGE SCALE GENOMIC DNA]</scope>
    <source>
        <strain evidence="16 17">Pt1</strain>
    </source>
</reference>
<keyword evidence="9" id="KW-0067">ATP-binding</keyword>
<dbReference type="EMBL" id="QGMZ01000006">
    <property type="protein sequence ID" value="PWR75946.1"/>
    <property type="molecule type" value="Genomic_DNA"/>
</dbReference>
<dbReference type="CDD" id="cd00082">
    <property type="entry name" value="HisKA"/>
    <property type="match status" value="1"/>
</dbReference>
<keyword evidence="10 13" id="KW-1133">Transmembrane helix</keyword>
<dbReference type="SMART" id="SM00448">
    <property type="entry name" value="REC"/>
    <property type="match status" value="1"/>
</dbReference>
<keyword evidence="17" id="KW-1185">Reference proteome</keyword>
<dbReference type="Gene3D" id="3.30.565.10">
    <property type="entry name" value="Histidine kinase-like ATPase, C-terminal domain"/>
    <property type="match status" value="1"/>
</dbReference>
<evidence type="ECO:0000256" key="10">
    <source>
        <dbReference type="ARBA" id="ARBA00022989"/>
    </source>
</evidence>
<dbReference type="GeneID" id="97607844"/>
<sequence length="844" mass="95238">MNVRTKILFKLLLTCLIALGLFWIVSSYVIDVEHKEVEQTNILETMQLGYNLLAHDLEEINATIKEQAIRNEIISYVNFNNIDELNQFPPPPPVINKTGFIPTLTENTLSLSNLDFMYLYNASGSLIFDRETKQIKNLSESGKDNFRHLLQKNVELHSHSDMRGFQDVGLLEISEKPMMFASSPIHNHSGFMIGTIVGGRFITQKDVYYYSSILSNSITIKPVFNLSTLIGKSELIGKIKPGFQVFNTNEGLENYSFTLYPMLGGGACILTGSWPVPQFRDEIKYFMLFGFSIIFLIFIILNILTVDHDILGRMRQLIRKMKVIESQQDWSKVNPDVLIIPGEDDFSDLSKVMADLVRHILKMTRDLDTARNEAESANRAKSIFLANMSHEIRTPLNAIIGFSSLIEHEVEEPRMVRYVNSIHSAGNSLLSLINEILDLSKIDAHKLELVQSPVNLKKVMEEIDLILGERARVRGLNFTLTIPSDIPAIMLDENRIRQVLLNIVGNAVKFTKSGSISLSLHYEPCDENRCILTFLVEDTGIGIPYADQEKIFHAFEQQDSSLVKQYGGTGLGLSISKKLIKMMGGTISLESEPDVGSVFRIQIPAIISIENTDTLEKEPFTLPSFKSAHLLIVDDVENNLIVLADMIKKLGLIPHPLHSADEALSSFNLINPDLVITDIRMPGMKGDAMAAEIRENYKKHVPIIALTALINPEDEAKLDLFDAVLRKPITLMDLVPKLREFLPVINENKSSLIEKPKKMQHGISPEICKEADNLFHARLSTFKRKFIPGDVIVLANEMKEFGEQNGIELFDIMAKRLKQAAEDFDLKMVKDILKEFEELVHGNM</sequence>
<comment type="subcellular location">
    <subcellularLocation>
        <location evidence="2">Membrane</location>
    </subcellularLocation>
</comment>
<dbReference type="PROSITE" id="PS50110">
    <property type="entry name" value="RESPONSE_REGULATORY"/>
    <property type="match status" value="1"/>
</dbReference>
<dbReference type="GO" id="GO:0005524">
    <property type="term" value="F:ATP binding"/>
    <property type="evidence" value="ECO:0007669"/>
    <property type="project" value="UniProtKB-KW"/>
</dbReference>
<evidence type="ECO:0000256" key="5">
    <source>
        <dbReference type="ARBA" id="ARBA00022679"/>
    </source>
</evidence>
<keyword evidence="7" id="KW-0547">Nucleotide-binding</keyword>
<keyword evidence="6 13" id="KW-0812">Transmembrane</keyword>
<name>A0A2V2NED5_9EURY</name>
<dbReference type="PRINTS" id="PR00344">
    <property type="entry name" value="BCTRLSENSOR"/>
</dbReference>
<dbReference type="PANTHER" id="PTHR43047:SF72">
    <property type="entry name" value="OSMOSENSING HISTIDINE PROTEIN KINASE SLN1"/>
    <property type="match status" value="1"/>
</dbReference>
<evidence type="ECO:0000256" key="12">
    <source>
        <dbReference type="PROSITE-ProRule" id="PRU00169"/>
    </source>
</evidence>
<comment type="caution">
    <text evidence="16">The sequence shown here is derived from an EMBL/GenBank/DDBJ whole genome shotgun (WGS) entry which is preliminary data.</text>
</comment>
<dbReference type="Gene3D" id="1.10.287.130">
    <property type="match status" value="1"/>
</dbReference>
<dbReference type="CDD" id="cd16922">
    <property type="entry name" value="HATPase_EvgS-ArcB-TorS-like"/>
    <property type="match status" value="1"/>
</dbReference>
<dbReference type="GO" id="GO:0009927">
    <property type="term" value="F:histidine phosphotransfer kinase activity"/>
    <property type="evidence" value="ECO:0007669"/>
    <property type="project" value="TreeGrafter"/>
</dbReference>
<keyword evidence="8" id="KW-0418">Kinase</keyword>
<evidence type="ECO:0000256" key="6">
    <source>
        <dbReference type="ARBA" id="ARBA00022692"/>
    </source>
</evidence>
<dbReference type="Pfam" id="PF05228">
    <property type="entry name" value="CHASE4"/>
    <property type="match status" value="1"/>
</dbReference>
<dbReference type="FunFam" id="3.30.565.10:FF:000010">
    <property type="entry name" value="Sensor histidine kinase RcsC"/>
    <property type="match status" value="1"/>
</dbReference>
<evidence type="ECO:0000313" key="16">
    <source>
        <dbReference type="EMBL" id="PWR75946.1"/>
    </source>
</evidence>
<evidence type="ECO:0000256" key="3">
    <source>
        <dbReference type="ARBA" id="ARBA00012438"/>
    </source>
</evidence>
<dbReference type="PROSITE" id="PS50109">
    <property type="entry name" value="HIS_KIN"/>
    <property type="match status" value="1"/>
</dbReference>
<dbReference type="Pfam" id="PF00072">
    <property type="entry name" value="Response_reg"/>
    <property type="match status" value="1"/>
</dbReference>
<keyword evidence="11 13" id="KW-0472">Membrane</keyword>
<evidence type="ECO:0000256" key="2">
    <source>
        <dbReference type="ARBA" id="ARBA00004370"/>
    </source>
</evidence>
<feature type="domain" description="Response regulatory" evidence="15">
    <location>
        <begin position="629"/>
        <end position="742"/>
    </location>
</feature>
<dbReference type="FunFam" id="1.10.287.130:FF:000004">
    <property type="entry name" value="Ethylene receptor 1"/>
    <property type="match status" value="1"/>
</dbReference>
<gene>
    <name evidence="16" type="ORF">DLD82_02485</name>
</gene>
<dbReference type="SMART" id="SM00387">
    <property type="entry name" value="HATPase_c"/>
    <property type="match status" value="1"/>
</dbReference>
<dbReference type="SMART" id="SM00388">
    <property type="entry name" value="HisKA"/>
    <property type="match status" value="1"/>
</dbReference>
<dbReference type="CDD" id="cd17546">
    <property type="entry name" value="REC_hyHK_CKI1_RcsC-like"/>
    <property type="match status" value="1"/>
</dbReference>
<evidence type="ECO:0000256" key="8">
    <source>
        <dbReference type="ARBA" id="ARBA00022777"/>
    </source>
</evidence>
<evidence type="ECO:0000256" key="9">
    <source>
        <dbReference type="ARBA" id="ARBA00022840"/>
    </source>
</evidence>
<evidence type="ECO:0000259" key="14">
    <source>
        <dbReference type="PROSITE" id="PS50109"/>
    </source>
</evidence>
<dbReference type="InterPro" id="IPR003661">
    <property type="entry name" value="HisK_dim/P_dom"/>
</dbReference>
<dbReference type="PANTHER" id="PTHR43047">
    <property type="entry name" value="TWO-COMPONENT HISTIDINE PROTEIN KINASE"/>
    <property type="match status" value="1"/>
</dbReference>
<evidence type="ECO:0000256" key="11">
    <source>
        <dbReference type="ARBA" id="ARBA00023136"/>
    </source>
</evidence>
<dbReference type="GO" id="GO:0000155">
    <property type="term" value="F:phosphorelay sensor kinase activity"/>
    <property type="evidence" value="ECO:0007669"/>
    <property type="project" value="InterPro"/>
</dbReference>
<dbReference type="InterPro" id="IPR001789">
    <property type="entry name" value="Sig_transdc_resp-reg_receiver"/>
</dbReference>